<proteinExistence type="predicted"/>
<reference evidence="2" key="1">
    <citation type="journal article" date="2019" name="Int. J. Syst. Evol. Microbiol.">
        <title>The Global Catalogue of Microorganisms (GCM) 10K type strain sequencing project: providing services to taxonomists for standard genome sequencing and annotation.</title>
        <authorList>
            <consortium name="The Broad Institute Genomics Platform"/>
            <consortium name="The Broad Institute Genome Sequencing Center for Infectious Disease"/>
            <person name="Wu L."/>
            <person name="Ma J."/>
        </authorList>
    </citation>
    <scope>NUCLEOTIDE SEQUENCE [LARGE SCALE GENOMIC DNA]</scope>
    <source>
        <strain evidence="2">JCM 17738</strain>
    </source>
</reference>
<dbReference type="EMBL" id="BAABFX010000009">
    <property type="protein sequence ID" value="GAA4387680.1"/>
    <property type="molecule type" value="Genomic_DNA"/>
</dbReference>
<gene>
    <name evidence="1" type="ORF">GCM10023153_02250</name>
</gene>
<name>A0ABP8JA91_9MICO</name>
<evidence type="ECO:0000313" key="2">
    <source>
        <dbReference type="Proteomes" id="UP001500390"/>
    </source>
</evidence>
<comment type="caution">
    <text evidence="1">The sequence shown here is derived from an EMBL/GenBank/DDBJ whole genome shotgun (WGS) entry which is preliminary data.</text>
</comment>
<keyword evidence="2" id="KW-1185">Reference proteome</keyword>
<sequence>MSVIAIVSGSTSWPTKAALEFKNVTGVAPSKVRSDIEARRPIFERELFMNDHNAVAGQLRSIIKIDSTYWLGLEYSKLQPGQNFDTAPLGPAHIDAEILENMLSAAAGEFEDEI</sequence>
<evidence type="ECO:0000313" key="1">
    <source>
        <dbReference type="EMBL" id="GAA4387680.1"/>
    </source>
</evidence>
<organism evidence="1 2">
    <name type="scientific">Ornithinibacter aureus</name>
    <dbReference type="NCBI Taxonomy" id="622664"/>
    <lineage>
        <taxon>Bacteria</taxon>
        <taxon>Bacillati</taxon>
        <taxon>Actinomycetota</taxon>
        <taxon>Actinomycetes</taxon>
        <taxon>Micrococcales</taxon>
        <taxon>Intrasporangiaceae</taxon>
        <taxon>Ornithinibacter</taxon>
    </lineage>
</organism>
<accession>A0ABP8JA91</accession>
<protein>
    <submittedName>
        <fullName evidence="1">Uncharacterized protein</fullName>
    </submittedName>
</protein>
<dbReference type="Proteomes" id="UP001500390">
    <property type="component" value="Unassembled WGS sequence"/>
</dbReference>